<dbReference type="GO" id="GO:0005737">
    <property type="term" value="C:cytoplasm"/>
    <property type="evidence" value="ECO:0007669"/>
    <property type="project" value="TreeGrafter"/>
</dbReference>
<evidence type="ECO:0000313" key="1">
    <source>
        <dbReference type="EMBL" id="CAH1407891.1"/>
    </source>
</evidence>
<keyword evidence="2" id="KW-1185">Reference proteome</keyword>
<dbReference type="GO" id="GO:0016791">
    <property type="term" value="F:phosphatase activity"/>
    <property type="evidence" value="ECO:0007669"/>
    <property type="project" value="TreeGrafter"/>
</dbReference>
<dbReference type="InterPro" id="IPR036412">
    <property type="entry name" value="HAD-like_sf"/>
</dbReference>
<name>A0A9P0MXI6_NEZVI</name>
<dbReference type="PANTHER" id="PTHR19288:SF4">
    <property type="entry name" value="RE04130P-RELATED"/>
    <property type="match status" value="1"/>
</dbReference>
<dbReference type="Proteomes" id="UP001152798">
    <property type="component" value="Chromosome 7"/>
</dbReference>
<reference evidence="1" key="1">
    <citation type="submission" date="2022-01" db="EMBL/GenBank/DDBJ databases">
        <authorList>
            <person name="King R."/>
        </authorList>
    </citation>
    <scope>NUCLEOTIDE SEQUENCE</scope>
</reference>
<proteinExistence type="predicted"/>
<protein>
    <submittedName>
        <fullName evidence="1">Uncharacterized protein</fullName>
    </submittedName>
</protein>
<organism evidence="1 2">
    <name type="scientific">Nezara viridula</name>
    <name type="common">Southern green stink bug</name>
    <name type="synonym">Cimex viridulus</name>
    <dbReference type="NCBI Taxonomy" id="85310"/>
    <lineage>
        <taxon>Eukaryota</taxon>
        <taxon>Metazoa</taxon>
        <taxon>Ecdysozoa</taxon>
        <taxon>Arthropoda</taxon>
        <taxon>Hexapoda</taxon>
        <taxon>Insecta</taxon>
        <taxon>Pterygota</taxon>
        <taxon>Neoptera</taxon>
        <taxon>Paraneoptera</taxon>
        <taxon>Hemiptera</taxon>
        <taxon>Heteroptera</taxon>
        <taxon>Panheteroptera</taxon>
        <taxon>Pentatomomorpha</taxon>
        <taxon>Pentatomoidea</taxon>
        <taxon>Pentatomidae</taxon>
        <taxon>Pentatominae</taxon>
        <taxon>Nezara</taxon>
    </lineage>
</organism>
<dbReference type="SUPFAM" id="SSF56784">
    <property type="entry name" value="HAD-like"/>
    <property type="match status" value="2"/>
</dbReference>
<accession>A0A9P0MXI6</accession>
<dbReference type="PANTHER" id="PTHR19288">
    <property type="entry name" value="4-NITROPHENYLPHOSPHATASE-RELATED"/>
    <property type="match status" value="1"/>
</dbReference>
<sequence length="446" mass="49213">MARKMIDFSKLSPKELQEFRDKYDAYIFDLDGCLIHIEAGPIEGMQDAIKEISNSGKSIHILTDNCLNTSKDIADKIASLFPSVKRVKKLCINDLRTAKFEEDVGAVLVAGDLNFNYLKMFKAANYLADPNVLLIQAHLPDIVSWDPVVPGVGAMALAVRAGAGRKEMIALGKGSDLLSDMAAGNMSGMDTMLTVSGGMCGLKDVELARVQNLDLCVPTYYTNSAADLIKAFKIYDRATARKMIDFSKLSSSQLYEFRNRYDAYIFDVDGCLVTLRNGPIDGVNEALCEIARNGKTLMVLTDNCLHTLNAISAKVNGLFPAIRKLRKMTVPELIKVKFEGGVGAVSIAGDTNFNYFKIFKAVNYLADPEVLLLQTHLPILVHMKPILLGDAISAEEQPRPIVSTDLCQSPSSYPPWCYLWLTRVSPVVTIQQPRSASKSPFLWFCF</sequence>
<gene>
    <name evidence="1" type="ORF">NEZAVI_LOCUS15515</name>
</gene>
<dbReference type="InterPro" id="IPR023214">
    <property type="entry name" value="HAD_sf"/>
</dbReference>
<evidence type="ECO:0000313" key="2">
    <source>
        <dbReference type="Proteomes" id="UP001152798"/>
    </source>
</evidence>
<dbReference type="OrthoDB" id="6606107at2759"/>
<dbReference type="EMBL" id="OV725083">
    <property type="protein sequence ID" value="CAH1407891.1"/>
    <property type="molecule type" value="Genomic_DNA"/>
</dbReference>
<dbReference type="AlphaFoldDB" id="A0A9P0MXI6"/>
<dbReference type="Gene3D" id="3.40.50.1000">
    <property type="entry name" value="HAD superfamily/HAD-like"/>
    <property type="match status" value="2"/>
</dbReference>